<dbReference type="InterPro" id="IPR011765">
    <property type="entry name" value="Pept_M16_N"/>
</dbReference>
<dbReference type="InterPro" id="IPR050361">
    <property type="entry name" value="MPP/UQCRC_Complex"/>
</dbReference>
<feature type="domain" description="Peptidase M16 C-terminal" evidence="4">
    <location>
        <begin position="169"/>
        <end position="326"/>
    </location>
</feature>
<dbReference type="PROSITE" id="PS00143">
    <property type="entry name" value="INSULINASE"/>
    <property type="match status" value="1"/>
</dbReference>
<evidence type="ECO:0000259" key="3">
    <source>
        <dbReference type="Pfam" id="PF00675"/>
    </source>
</evidence>
<protein>
    <submittedName>
        <fullName evidence="5">Insulinase family protein</fullName>
    </submittedName>
</protein>
<proteinExistence type="inferred from homology"/>
<organism evidence="5">
    <name type="scientific">candidate division WOR-3 bacterium</name>
    <dbReference type="NCBI Taxonomy" id="2052148"/>
    <lineage>
        <taxon>Bacteria</taxon>
        <taxon>Bacteria division WOR-3</taxon>
    </lineage>
</organism>
<sequence length="412" mass="48478">MNNVFIEELPCGSVLIFEEDKRVSTVDISFLVKTGSIDEEPSINGIAHFIEHLLFKGTKKRTNREISEEIELKGGSIDAFTSTEYTCFYTHLLSEDYLTGIDLLQDLIFNPAFREEDFENEKKVIIQEVKSYFDSPENLLIKYHSERLFGKENPISFPIEGTIKSVSSLKLEQLKRYWEKFYTPDNIIITCIGNIKYDDIKKSLSIPQMNERIKRERTFKEIRRDKKNLKCIYKNSLEQVYVAISNTGFPYNDKRRYTLLILMSILGQGMSSYLFMKMREENALVYTIFTYVNQFQNTGEYGIFLATDEKNINNTLFTLKDALKNFNVDEELLIKTKTKISKGYKLEFQNTGRRAGWYQREFFYTGNIISMDEFIKNINDVKIKDVMDLYEEFFDTNKFMITTLGRVRNVKW</sequence>
<dbReference type="Gene3D" id="3.30.830.10">
    <property type="entry name" value="Metalloenzyme, LuxS/M16 peptidase-like"/>
    <property type="match status" value="2"/>
</dbReference>
<dbReference type="EMBL" id="DTHG01000068">
    <property type="protein sequence ID" value="HGW91964.1"/>
    <property type="molecule type" value="Genomic_DNA"/>
</dbReference>
<evidence type="ECO:0000256" key="2">
    <source>
        <dbReference type="RuleBase" id="RU004447"/>
    </source>
</evidence>
<dbReference type="Pfam" id="PF05193">
    <property type="entry name" value="Peptidase_M16_C"/>
    <property type="match status" value="1"/>
</dbReference>
<comment type="similarity">
    <text evidence="1 2">Belongs to the peptidase M16 family.</text>
</comment>
<evidence type="ECO:0000259" key="4">
    <source>
        <dbReference type="Pfam" id="PF05193"/>
    </source>
</evidence>
<dbReference type="Pfam" id="PF00675">
    <property type="entry name" value="Peptidase_M16"/>
    <property type="match status" value="1"/>
</dbReference>
<dbReference type="GO" id="GO:0004222">
    <property type="term" value="F:metalloendopeptidase activity"/>
    <property type="evidence" value="ECO:0007669"/>
    <property type="project" value="InterPro"/>
</dbReference>
<dbReference type="PANTHER" id="PTHR11851:SF49">
    <property type="entry name" value="MITOCHONDRIAL-PROCESSING PEPTIDASE SUBUNIT ALPHA"/>
    <property type="match status" value="1"/>
</dbReference>
<evidence type="ECO:0000313" key="5">
    <source>
        <dbReference type="EMBL" id="HGW91964.1"/>
    </source>
</evidence>
<comment type="caution">
    <text evidence="5">The sequence shown here is derived from an EMBL/GenBank/DDBJ whole genome shotgun (WGS) entry which is preliminary data.</text>
</comment>
<dbReference type="SUPFAM" id="SSF63411">
    <property type="entry name" value="LuxS/MPP-like metallohydrolase"/>
    <property type="match status" value="2"/>
</dbReference>
<dbReference type="GO" id="GO:0006508">
    <property type="term" value="P:proteolysis"/>
    <property type="evidence" value="ECO:0007669"/>
    <property type="project" value="InterPro"/>
</dbReference>
<evidence type="ECO:0000256" key="1">
    <source>
        <dbReference type="ARBA" id="ARBA00007261"/>
    </source>
</evidence>
<name>A0A7C4YA57_UNCW3</name>
<accession>A0A7C4YA57</accession>
<dbReference type="GO" id="GO:0046872">
    <property type="term" value="F:metal ion binding"/>
    <property type="evidence" value="ECO:0007669"/>
    <property type="project" value="InterPro"/>
</dbReference>
<dbReference type="InterPro" id="IPR007863">
    <property type="entry name" value="Peptidase_M16_C"/>
</dbReference>
<dbReference type="AlphaFoldDB" id="A0A7C4YA57"/>
<reference evidence="5" key="1">
    <citation type="journal article" date="2020" name="mSystems">
        <title>Genome- and Community-Level Interaction Insights into Carbon Utilization and Element Cycling Functions of Hydrothermarchaeota in Hydrothermal Sediment.</title>
        <authorList>
            <person name="Zhou Z."/>
            <person name="Liu Y."/>
            <person name="Xu W."/>
            <person name="Pan J."/>
            <person name="Luo Z.H."/>
            <person name="Li M."/>
        </authorList>
    </citation>
    <scope>NUCLEOTIDE SEQUENCE [LARGE SCALE GENOMIC DNA]</scope>
    <source>
        <strain evidence="5">SpSt-780</strain>
    </source>
</reference>
<dbReference type="PANTHER" id="PTHR11851">
    <property type="entry name" value="METALLOPROTEASE"/>
    <property type="match status" value="1"/>
</dbReference>
<dbReference type="InterPro" id="IPR011249">
    <property type="entry name" value="Metalloenz_LuxS/M16"/>
</dbReference>
<dbReference type="InterPro" id="IPR001431">
    <property type="entry name" value="Pept_M16_Zn_BS"/>
</dbReference>
<gene>
    <name evidence="5" type="ORF">ENV67_05420</name>
</gene>
<feature type="domain" description="Peptidase M16 N-terminal" evidence="3">
    <location>
        <begin position="17"/>
        <end position="150"/>
    </location>
</feature>